<evidence type="ECO:0000313" key="3">
    <source>
        <dbReference type="EMBL" id="KAB5607140.1"/>
    </source>
</evidence>
<proteinExistence type="inferred from homology"/>
<dbReference type="OrthoDB" id="3234062at2"/>
<dbReference type="EMBL" id="RQSP01000015">
    <property type="protein sequence ID" value="KAB5607140.1"/>
    <property type="molecule type" value="Genomic_DNA"/>
</dbReference>
<evidence type="ECO:0000313" key="4">
    <source>
        <dbReference type="Proteomes" id="UP000326336"/>
    </source>
</evidence>
<protein>
    <submittedName>
        <fullName evidence="3">DUF1778 domain-containing protein</fullName>
    </submittedName>
</protein>
<dbReference type="Proteomes" id="UP000326336">
    <property type="component" value="Unassembled WGS sequence"/>
</dbReference>
<comment type="caution">
    <text evidence="3">The sequence shown here is derived from an EMBL/GenBank/DDBJ whole genome shotgun (WGS) entry which is preliminary data.</text>
</comment>
<keyword evidence="4" id="KW-1185">Reference proteome</keyword>
<dbReference type="AlphaFoldDB" id="A0A5N5RJM2"/>
<reference evidence="3 4" key="1">
    <citation type="journal article" date="2019" name="Int. J. Syst. Evol. Microbiol.">
        <title>Bifidobacterium jacchi sp. nov., isolated from the faeces of a baby common marmoset (Callithrix jacchus).</title>
        <authorList>
            <person name="Modesto M."/>
            <person name="Watanabe K."/>
            <person name="Arita M."/>
            <person name="Satti M."/>
            <person name="Oki K."/>
            <person name="Sciavilla P."/>
            <person name="Patavino C."/>
            <person name="Camma C."/>
            <person name="Michelini S."/>
            <person name="Sgorbati B."/>
            <person name="Mattarelli P."/>
        </authorList>
    </citation>
    <scope>NUCLEOTIDE SEQUENCE [LARGE SCALE GENOMIC DNA]</scope>
    <source>
        <strain evidence="3 4">MRM 9.3</strain>
    </source>
</reference>
<dbReference type="InterPro" id="IPR014795">
    <property type="entry name" value="TacA_1-like"/>
</dbReference>
<accession>A0A5N5RJM2</accession>
<sequence>MYGVFPYNNVMATTVSRTSQKTARIDIRLTSEQRELIERAAALTGSTLTQWTAQQLMEAAQRDIETRARLALESEAFDAFQAALEEPLPDEAQQLLARSPQWA</sequence>
<dbReference type="InterPro" id="IPR010985">
    <property type="entry name" value="Ribbon_hlx_hlx"/>
</dbReference>
<dbReference type="SUPFAM" id="SSF47598">
    <property type="entry name" value="Ribbon-helix-helix"/>
    <property type="match status" value="1"/>
</dbReference>
<organism evidence="3 4">
    <name type="scientific">Bifidobacterium jacchi</name>
    <dbReference type="NCBI Taxonomy" id="2490545"/>
    <lineage>
        <taxon>Bacteria</taxon>
        <taxon>Bacillati</taxon>
        <taxon>Actinomycetota</taxon>
        <taxon>Actinomycetes</taxon>
        <taxon>Bifidobacteriales</taxon>
        <taxon>Bifidobacteriaceae</taxon>
        <taxon>Bifidobacterium</taxon>
    </lineage>
</organism>
<name>A0A5N5RJM2_9BIFI</name>
<evidence type="ECO:0000256" key="2">
    <source>
        <dbReference type="ARBA" id="ARBA00049988"/>
    </source>
</evidence>
<comment type="similarity">
    <text evidence="2">Belongs to the TacA antitoxin family.</text>
</comment>
<gene>
    <name evidence="3" type="ORF">EHS19_05495</name>
</gene>
<dbReference type="Pfam" id="PF08681">
    <property type="entry name" value="TacA1"/>
    <property type="match status" value="1"/>
</dbReference>
<keyword evidence="1" id="KW-1277">Toxin-antitoxin system</keyword>
<dbReference type="Gene3D" id="1.20.5.780">
    <property type="entry name" value="Single helix bin"/>
    <property type="match status" value="1"/>
</dbReference>
<dbReference type="GO" id="GO:0006355">
    <property type="term" value="P:regulation of DNA-templated transcription"/>
    <property type="evidence" value="ECO:0007669"/>
    <property type="project" value="InterPro"/>
</dbReference>
<evidence type="ECO:0000256" key="1">
    <source>
        <dbReference type="ARBA" id="ARBA00022649"/>
    </source>
</evidence>
<dbReference type="PANTHER" id="PTHR35401">
    <property type="entry name" value="COPG FAMILY HELIX-TURN-HELIX PROTEIN-RELATED-RELATED"/>
    <property type="match status" value="1"/>
</dbReference>